<dbReference type="PANTHER" id="PTHR44267:SF1">
    <property type="entry name" value="WD REPEAT-CONTAINING PROTEIN 43"/>
    <property type="match status" value="1"/>
</dbReference>
<keyword evidence="2" id="KW-0539">Nucleus</keyword>
<evidence type="ECO:0008006" key="7">
    <source>
        <dbReference type="Google" id="ProtNLM"/>
    </source>
</evidence>
<reference evidence="5 6" key="1">
    <citation type="journal article" date="2018" name="Sci. Rep.">
        <title>Comparative analysis of the Pocillopora damicornis genome highlights role of immune system in coral evolution.</title>
        <authorList>
            <person name="Cunning R."/>
            <person name="Bay R.A."/>
            <person name="Gillette P."/>
            <person name="Baker A.C."/>
            <person name="Traylor-Knowles N."/>
        </authorList>
    </citation>
    <scope>NUCLEOTIDE SEQUENCE [LARGE SCALE GENOMIC DNA]</scope>
    <source>
        <strain evidence="5">RSMAS</strain>
        <tissue evidence="5">Whole animal</tissue>
    </source>
</reference>
<dbReference type="STRING" id="46731.A0A3M6UNW9"/>
<dbReference type="SUPFAM" id="SSF50978">
    <property type="entry name" value="WD40 repeat-like"/>
    <property type="match status" value="1"/>
</dbReference>
<keyword evidence="4" id="KW-1133">Transmembrane helix</keyword>
<feature type="compositionally biased region" description="Basic residues" evidence="3">
    <location>
        <begin position="63"/>
        <end position="72"/>
    </location>
</feature>
<accession>A0A3M6UNW9</accession>
<gene>
    <name evidence="5" type="ORF">pdam_00019112</name>
</gene>
<evidence type="ECO:0000256" key="3">
    <source>
        <dbReference type="SAM" id="MobiDB-lite"/>
    </source>
</evidence>
<keyword evidence="4" id="KW-0472">Membrane</keyword>
<proteinExistence type="predicted"/>
<feature type="compositionally biased region" description="Acidic residues" evidence="3">
    <location>
        <begin position="535"/>
        <end position="570"/>
    </location>
</feature>
<feature type="transmembrane region" description="Helical" evidence="4">
    <location>
        <begin position="470"/>
        <end position="491"/>
    </location>
</feature>
<evidence type="ECO:0000256" key="1">
    <source>
        <dbReference type="ARBA" id="ARBA00004123"/>
    </source>
</evidence>
<feature type="region of interest" description="Disordered" evidence="3">
    <location>
        <begin position="59"/>
        <end position="82"/>
    </location>
</feature>
<dbReference type="InterPro" id="IPR052414">
    <property type="entry name" value="U3_snoRNA-assoc_WDR"/>
</dbReference>
<protein>
    <recommendedName>
        <fullName evidence="7">Small-subunit processome Utp12 domain-containing protein</fullName>
    </recommendedName>
</protein>
<dbReference type="Proteomes" id="UP000275408">
    <property type="component" value="Unassembled WGS sequence"/>
</dbReference>
<comment type="subcellular location">
    <subcellularLocation>
        <location evidence="1">Nucleus</location>
    </subcellularLocation>
</comment>
<evidence type="ECO:0000313" key="5">
    <source>
        <dbReference type="EMBL" id="RMX55332.1"/>
    </source>
</evidence>
<evidence type="ECO:0000256" key="2">
    <source>
        <dbReference type="ARBA" id="ARBA00023242"/>
    </source>
</evidence>
<dbReference type="InterPro" id="IPR015943">
    <property type="entry name" value="WD40/YVTN_repeat-like_dom_sf"/>
</dbReference>
<keyword evidence="6" id="KW-1185">Reference proteome</keyword>
<dbReference type="GO" id="GO:0000462">
    <property type="term" value="P:maturation of SSU-rRNA from tricistronic rRNA transcript (SSU-rRNA, 5.8S rRNA, LSU-rRNA)"/>
    <property type="evidence" value="ECO:0007669"/>
    <property type="project" value="TreeGrafter"/>
</dbReference>
<comment type="caution">
    <text evidence="5">The sequence shown here is derived from an EMBL/GenBank/DDBJ whole genome shotgun (WGS) entry which is preliminary data.</text>
</comment>
<feature type="region of interest" description="Disordered" evidence="3">
    <location>
        <begin position="302"/>
        <end position="323"/>
    </location>
</feature>
<dbReference type="EMBL" id="RCHS01001075">
    <property type="protein sequence ID" value="RMX55332.1"/>
    <property type="molecule type" value="Genomic_DNA"/>
</dbReference>
<keyword evidence="4" id="KW-0812">Transmembrane</keyword>
<name>A0A3M6UNW9_POCDA</name>
<dbReference type="Gene3D" id="2.130.10.10">
    <property type="entry name" value="YVTN repeat-like/Quinoprotein amine dehydrogenase"/>
    <property type="match status" value="1"/>
</dbReference>
<evidence type="ECO:0000313" key="6">
    <source>
        <dbReference type="Proteomes" id="UP000275408"/>
    </source>
</evidence>
<evidence type="ECO:0000256" key="4">
    <source>
        <dbReference type="SAM" id="Phobius"/>
    </source>
</evidence>
<dbReference type="OrthoDB" id="30195at2759"/>
<dbReference type="AlphaFoldDB" id="A0A3M6UNW9"/>
<sequence>MDGCGCAFDNNGRALAHLTPDGRLKIWDCTAGSLKHEFTPPSHLSSSCSCLKWSRTSRSVTNQRRKKSKTSRHSSTSNASDSIALGTSSGDVLLYNVAAGEVDQKLVGLIKFTGHASPVTHLQFIPSNLSHDSNANHIPNNGISGQYFISGAEQDRLMNIWYVNLDSQDKNALVSLSITDEPIAVDVIRQSNRNKPIHIAIASKDAQLHIFEYSLNGGGKRPLRPKRTIQLTSSEKKDGTQPPIPVLCVRLLSEGEPEALIAYGSTLKPQFETLAYSTMEEHTHLVRESSSNLLLNDGAHEPFQIDKGKAPSSEVTTLGPGNMARATPAMVLDEGRSKLKRKAEHEKKESLEEQSIEDRLKAINAEAAETSRKRGSDRPTADSLAQMLIQALHSQDNSLMETVLWHGSVNKSIMKNTVRRLPVNLAVPFLRELVHKIQAAPGRSTVTFLERDGGRLGVVDQTYFKYTYGISYDVAIVVVDLMVMVLLLLYYSKVDSQSQNNQEEEEHVEPTVVYQEEDSDEEPLVPIEVEHSESDENWDENEEENDTEEESDNENEIEVENESDDDESDG</sequence>
<dbReference type="GO" id="GO:0005730">
    <property type="term" value="C:nucleolus"/>
    <property type="evidence" value="ECO:0007669"/>
    <property type="project" value="TreeGrafter"/>
</dbReference>
<dbReference type="PANTHER" id="PTHR44267">
    <property type="entry name" value="WD REPEAT-CONTAINING PROTEIN 43"/>
    <property type="match status" value="1"/>
</dbReference>
<organism evidence="5 6">
    <name type="scientific">Pocillopora damicornis</name>
    <name type="common">Cauliflower coral</name>
    <name type="synonym">Millepora damicornis</name>
    <dbReference type="NCBI Taxonomy" id="46731"/>
    <lineage>
        <taxon>Eukaryota</taxon>
        <taxon>Metazoa</taxon>
        <taxon>Cnidaria</taxon>
        <taxon>Anthozoa</taxon>
        <taxon>Hexacorallia</taxon>
        <taxon>Scleractinia</taxon>
        <taxon>Astrocoeniina</taxon>
        <taxon>Pocilloporidae</taxon>
        <taxon>Pocillopora</taxon>
    </lineage>
</organism>
<dbReference type="InterPro" id="IPR036322">
    <property type="entry name" value="WD40_repeat_dom_sf"/>
</dbReference>
<feature type="region of interest" description="Disordered" evidence="3">
    <location>
        <begin position="498"/>
        <end position="570"/>
    </location>
</feature>
<feature type="region of interest" description="Disordered" evidence="3">
    <location>
        <begin position="337"/>
        <end position="357"/>
    </location>
</feature>